<name>A0A0M3RA01_9BACI</name>
<accession>A0A0M3RA01</accession>
<proteinExistence type="predicted"/>
<keyword evidence="3" id="KW-1185">Reference proteome</keyword>
<gene>
    <name evidence="2" type="ORF">AM592_12535</name>
</gene>
<keyword evidence="1" id="KW-0472">Membrane</keyword>
<reference evidence="3" key="1">
    <citation type="submission" date="2015-08" db="EMBL/GenBank/DDBJ databases">
        <title>Genome sequencing project for genomic taxonomy and phylogenomics of Bacillus-like bacteria.</title>
        <authorList>
            <person name="Liu B."/>
            <person name="Wang J."/>
            <person name="Zhu Y."/>
            <person name="Liu G."/>
            <person name="Chen Q."/>
            <person name="Chen Z."/>
            <person name="Lan J."/>
            <person name="Che J."/>
            <person name="Ge C."/>
            <person name="Shi H."/>
            <person name="Pan Z."/>
            <person name="Liu X."/>
        </authorList>
    </citation>
    <scope>NUCLEOTIDE SEQUENCE [LARGE SCALE GENOMIC DNA]</scope>
    <source>
        <strain evidence="3">FJAT-4402</strain>
    </source>
</reference>
<evidence type="ECO:0000256" key="1">
    <source>
        <dbReference type="SAM" id="Phobius"/>
    </source>
</evidence>
<dbReference type="Proteomes" id="UP000067625">
    <property type="component" value="Chromosome"/>
</dbReference>
<keyword evidence="1" id="KW-1133">Transmembrane helix</keyword>
<dbReference type="EMBL" id="CP012600">
    <property type="protein sequence ID" value="ALC82316.1"/>
    <property type="molecule type" value="Genomic_DNA"/>
</dbReference>
<feature type="transmembrane region" description="Helical" evidence="1">
    <location>
        <begin position="7"/>
        <end position="28"/>
    </location>
</feature>
<sequence length="134" mass="14876">MKRTLQVVGILLIVAGILIFFATMNQSLLSDPYIGGGVGYIESMMSFLSYSITPILLIIGGFLLLGTAKLIEVQERSSEMTTALLKQLLEMKNEAQAPSAPMNNTHIAADEQELTAEIEEELPFQENERKYWHG</sequence>
<dbReference type="AlphaFoldDB" id="A0A0M3RA01"/>
<keyword evidence="1" id="KW-0812">Transmembrane</keyword>
<protein>
    <submittedName>
        <fullName evidence="2">Uncharacterized protein</fullName>
    </submittedName>
</protein>
<dbReference type="RefSeq" id="WP_053604101.1">
    <property type="nucleotide sequence ID" value="NZ_CP012600.1"/>
</dbReference>
<evidence type="ECO:0000313" key="3">
    <source>
        <dbReference type="Proteomes" id="UP000067625"/>
    </source>
</evidence>
<organism evidence="2 3">
    <name type="scientific">Bacillus gobiensis</name>
    <dbReference type="NCBI Taxonomy" id="1441095"/>
    <lineage>
        <taxon>Bacteria</taxon>
        <taxon>Bacillati</taxon>
        <taxon>Bacillota</taxon>
        <taxon>Bacilli</taxon>
        <taxon>Bacillales</taxon>
        <taxon>Bacillaceae</taxon>
        <taxon>Bacillus</taxon>
    </lineage>
</organism>
<dbReference type="PATRIC" id="fig|1441095.3.peg.2750"/>
<reference evidence="2 3" key="2">
    <citation type="journal article" date="2016" name="Int. J. Syst. Evol. Microbiol.">
        <title>Bacillus gobiensis sp. nov., isolated from a soil sample.</title>
        <authorList>
            <person name="Liu B."/>
            <person name="Liu G.H."/>
            <person name="Cetin S."/>
            <person name="Schumann P."/>
            <person name="Pan Z.Z."/>
            <person name="Chen Q.Q."/>
        </authorList>
    </citation>
    <scope>NUCLEOTIDE SEQUENCE [LARGE SCALE GENOMIC DNA]</scope>
    <source>
        <strain evidence="2 3">FJAT-4402</strain>
    </source>
</reference>
<evidence type="ECO:0000313" key="2">
    <source>
        <dbReference type="EMBL" id="ALC82316.1"/>
    </source>
</evidence>
<feature type="transmembrane region" description="Helical" evidence="1">
    <location>
        <begin position="48"/>
        <end position="71"/>
    </location>
</feature>